<reference evidence="5 6" key="1">
    <citation type="journal article" date="2017" name="Mol. Biol. Evol.">
        <title>The 4-celled Tetrabaena socialis nuclear genome reveals the essential components for genetic control of cell number at the origin of multicellularity in the volvocine lineage.</title>
        <authorList>
            <person name="Featherston J."/>
            <person name="Arakaki Y."/>
            <person name="Hanschen E.R."/>
            <person name="Ferris P.J."/>
            <person name="Michod R.E."/>
            <person name="Olson B.J.S.C."/>
            <person name="Nozaki H."/>
            <person name="Durand P.M."/>
        </authorList>
    </citation>
    <scope>NUCLEOTIDE SEQUENCE [LARGE SCALE GENOMIC DNA]</scope>
    <source>
        <strain evidence="5 6">NIES-571</strain>
    </source>
</reference>
<name>A0A2J7ZQA6_9CHLO</name>
<dbReference type="InterPro" id="IPR000210">
    <property type="entry name" value="BTB/POZ_dom"/>
</dbReference>
<sequence>MAVLQGTIRCDAMCGGAVSRPLESCGPDAAATQTLVACRRELMGASSRGVLALGPPLQLFEEPERLGCHPATPRRRLALSPSHELTSPVWDAYSSAVYMFAGNAVLRLSGDNTLTVVAGRVGAKPRFVDGPGLVARFDTPYFLASDGAGALYVGDEGRIRKLQLPPAEAAGLGQGGQLQVAAEQGSAAAAAAAGGDQPAEGGAAAEQVVVSTLPLQDDLLRPGVGGLAFDGGSTECGGGGRLIFATPHALYRLPLGAAAPAAPVLLAGAKVCEECAADGRGPDARFTWIWGLVLDGEGAVWVMDRPNRGAVTSAVRRVAADGTVKTVVLNVGGRSPNLTILPNGCLAIRHEHGLLVLDLGLKPQPIAAAPCPPAGPPPRTLPGDYGALLDRQPDGTADVTIVVGGRTFHAHRAVLCARSDYFRQRLGGDFADGNAQQLTLPDADPDAFEVTLRFVYTGVADIPPAQAQAVAELADRLLLPELSQEAQAAVEASVSAGTVVGLLLWAEARGPAFCELLSRLKAWYVKHRAAMVGEARDTIKRLAVESPELMGLLEGFRNVKRPRRG</sequence>
<keyword evidence="3" id="KW-0040">ANK repeat</keyword>
<gene>
    <name evidence="5" type="ORF">TSOC_011572</name>
</gene>
<dbReference type="InterPro" id="IPR011042">
    <property type="entry name" value="6-blade_b-propeller_TolB-like"/>
</dbReference>
<dbReference type="InterPro" id="IPR044515">
    <property type="entry name" value="ABTB1"/>
</dbReference>
<dbReference type="PANTHER" id="PTHR46231:SF1">
    <property type="entry name" value="ANKYRIN REPEAT AND BTB_POZ DOMAIN-CONTAINING PROTEIN 1"/>
    <property type="match status" value="1"/>
</dbReference>
<dbReference type="CDD" id="cd18186">
    <property type="entry name" value="BTB_POZ_ZBTB_KLHL-like"/>
    <property type="match status" value="1"/>
</dbReference>
<comment type="pathway">
    <text evidence="1">Protein modification; protein ubiquitination.</text>
</comment>
<dbReference type="InterPro" id="IPR011333">
    <property type="entry name" value="SKP1/BTB/POZ_sf"/>
</dbReference>
<dbReference type="AlphaFoldDB" id="A0A2J7ZQA6"/>
<dbReference type="EMBL" id="PGGS01000654">
    <property type="protein sequence ID" value="PNH02447.1"/>
    <property type="molecule type" value="Genomic_DNA"/>
</dbReference>
<dbReference type="SUPFAM" id="SSF54695">
    <property type="entry name" value="POZ domain"/>
    <property type="match status" value="1"/>
</dbReference>
<keyword evidence="6" id="KW-1185">Reference proteome</keyword>
<dbReference type="Gene3D" id="3.30.710.10">
    <property type="entry name" value="Potassium Channel Kv1.1, Chain A"/>
    <property type="match status" value="1"/>
</dbReference>
<dbReference type="OrthoDB" id="537338at2759"/>
<keyword evidence="2" id="KW-0677">Repeat</keyword>
<dbReference type="Pfam" id="PF00651">
    <property type="entry name" value="BTB"/>
    <property type="match status" value="1"/>
</dbReference>
<evidence type="ECO:0000256" key="2">
    <source>
        <dbReference type="ARBA" id="ARBA00022737"/>
    </source>
</evidence>
<dbReference type="Gene3D" id="2.120.10.30">
    <property type="entry name" value="TolB, C-terminal domain"/>
    <property type="match status" value="2"/>
</dbReference>
<dbReference type="GO" id="GO:0000151">
    <property type="term" value="C:ubiquitin ligase complex"/>
    <property type="evidence" value="ECO:0007669"/>
    <property type="project" value="TreeGrafter"/>
</dbReference>
<dbReference type="GO" id="GO:0005737">
    <property type="term" value="C:cytoplasm"/>
    <property type="evidence" value="ECO:0007669"/>
    <property type="project" value="TreeGrafter"/>
</dbReference>
<protein>
    <submittedName>
        <fullName evidence="5">ARM REPEAT PROTEIN INTERACTING WITH ABF2</fullName>
    </submittedName>
</protein>
<evidence type="ECO:0000313" key="5">
    <source>
        <dbReference type="EMBL" id="PNH02447.1"/>
    </source>
</evidence>
<evidence type="ECO:0000313" key="6">
    <source>
        <dbReference type="Proteomes" id="UP000236333"/>
    </source>
</evidence>
<feature type="domain" description="BTB" evidence="4">
    <location>
        <begin position="397"/>
        <end position="464"/>
    </location>
</feature>
<accession>A0A2J7ZQA6</accession>
<dbReference type="Proteomes" id="UP000236333">
    <property type="component" value="Unassembled WGS sequence"/>
</dbReference>
<comment type="caution">
    <text evidence="5">The sequence shown here is derived from an EMBL/GenBank/DDBJ whole genome shotgun (WGS) entry which is preliminary data.</text>
</comment>
<dbReference type="SUPFAM" id="SSF101898">
    <property type="entry name" value="NHL repeat"/>
    <property type="match status" value="1"/>
</dbReference>
<dbReference type="SMART" id="SM00225">
    <property type="entry name" value="BTB"/>
    <property type="match status" value="1"/>
</dbReference>
<evidence type="ECO:0000256" key="1">
    <source>
        <dbReference type="ARBA" id="ARBA00004906"/>
    </source>
</evidence>
<evidence type="ECO:0000256" key="3">
    <source>
        <dbReference type="ARBA" id="ARBA00023043"/>
    </source>
</evidence>
<evidence type="ECO:0000259" key="4">
    <source>
        <dbReference type="PROSITE" id="PS50097"/>
    </source>
</evidence>
<proteinExistence type="predicted"/>
<organism evidence="5 6">
    <name type="scientific">Tetrabaena socialis</name>
    <dbReference type="NCBI Taxonomy" id="47790"/>
    <lineage>
        <taxon>Eukaryota</taxon>
        <taxon>Viridiplantae</taxon>
        <taxon>Chlorophyta</taxon>
        <taxon>core chlorophytes</taxon>
        <taxon>Chlorophyceae</taxon>
        <taxon>CS clade</taxon>
        <taxon>Chlamydomonadales</taxon>
        <taxon>Tetrabaenaceae</taxon>
        <taxon>Tetrabaena</taxon>
    </lineage>
</organism>
<dbReference type="PANTHER" id="PTHR46231">
    <property type="entry name" value="ANKYRIN REPEAT AND BTB/POZ DOMAIN-CONTAINING PROTEIN 1"/>
    <property type="match status" value="1"/>
</dbReference>
<dbReference type="PROSITE" id="PS50097">
    <property type="entry name" value="BTB"/>
    <property type="match status" value="1"/>
</dbReference>